<feature type="transmembrane region" description="Helical" evidence="8">
    <location>
        <begin position="714"/>
        <end position="736"/>
    </location>
</feature>
<evidence type="ECO:0000256" key="4">
    <source>
        <dbReference type="ARBA" id="ARBA00022989"/>
    </source>
</evidence>
<feature type="region of interest" description="Disordered" evidence="7">
    <location>
        <begin position="195"/>
        <end position="229"/>
    </location>
</feature>
<evidence type="ECO:0000256" key="6">
    <source>
        <dbReference type="ARBA" id="ARBA00038076"/>
    </source>
</evidence>
<keyword evidence="5 8" id="KW-0472">Membrane</keyword>
<dbReference type="RefSeq" id="WP_331208314.1">
    <property type="nucleotide sequence ID" value="NZ_JAZGQL010000008.1"/>
</dbReference>
<accession>A0ABU7SEK5</accession>
<feature type="transmembrane region" description="Helical" evidence="8">
    <location>
        <begin position="380"/>
        <end position="400"/>
    </location>
</feature>
<feature type="domain" description="MacB-like periplasmic core" evidence="10">
    <location>
        <begin position="451"/>
        <end position="638"/>
    </location>
</feature>
<feature type="domain" description="ABC3 transporter permease C-terminal" evidence="9">
    <location>
        <begin position="290"/>
        <end position="406"/>
    </location>
</feature>
<evidence type="ECO:0000313" key="12">
    <source>
        <dbReference type="Proteomes" id="UP001339911"/>
    </source>
</evidence>
<feature type="transmembrane region" description="Helical" evidence="8">
    <location>
        <begin position="452"/>
        <end position="475"/>
    </location>
</feature>
<dbReference type="Proteomes" id="UP001339911">
    <property type="component" value="Unassembled WGS sequence"/>
</dbReference>
<comment type="caution">
    <text evidence="11">The sequence shown here is derived from an EMBL/GenBank/DDBJ whole genome shotgun (WGS) entry which is preliminary data.</text>
</comment>
<feature type="transmembrane region" description="Helical" evidence="8">
    <location>
        <begin position="338"/>
        <end position="360"/>
    </location>
</feature>
<protein>
    <submittedName>
        <fullName evidence="11">FtsX-like permease family protein</fullName>
    </submittedName>
</protein>
<evidence type="ECO:0000256" key="7">
    <source>
        <dbReference type="SAM" id="MobiDB-lite"/>
    </source>
</evidence>
<keyword evidence="12" id="KW-1185">Reference proteome</keyword>
<dbReference type="EMBL" id="JAZGQL010000008">
    <property type="protein sequence ID" value="MEE6308042.1"/>
    <property type="molecule type" value="Genomic_DNA"/>
</dbReference>
<evidence type="ECO:0000259" key="10">
    <source>
        <dbReference type="Pfam" id="PF12704"/>
    </source>
</evidence>
<name>A0ABU7SEK5_9ACTN</name>
<dbReference type="InterPro" id="IPR050250">
    <property type="entry name" value="Macrolide_Exporter_MacB"/>
</dbReference>
<keyword evidence="4 8" id="KW-1133">Transmembrane helix</keyword>
<feature type="compositionally biased region" description="Pro residues" evidence="7">
    <location>
        <begin position="198"/>
        <end position="210"/>
    </location>
</feature>
<feature type="domain" description="ABC3 transporter permease C-terminal" evidence="9">
    <location>
        <begin position="665"/>
        <end position="783"/>
    </location>
</feature>
<evidence type="ECO:0000256" key="5">
    <source>
        <dbReference type="ARBA" id="ARBA00023136"/>
    </source>
</evidence>
<comment type="similarity">
    <text evidence="6">Belongs to the ABC-4 integral membrane protein family.</text>
</comment>
<evidence type="ECO:0000259" key="9">
    <source>
        <dbReference type="Pfam" id="PF02687"/>
    </source>
</evidence>
<dbReference type="InterPro" id="IPR003838">
    <property type="entry name" value="ABC3_permease_C"/>
</dbReference>
<organism evidence="11 12">
    <name type="scientific">Plantactinospora veratri</name>
    <dbReference type="NCBI Taxonomy" id="1436122"/>
    <lineage>
        <taxon>Bacteria</taxon>
        <taxon>Bacillati</taxon>
        <taxon>Actinomycetota</taxon>
        <taxon>Actinomycetes</taxon>
        <taxon>Micromonosporales</taxon>
        <taxon>Micromonosporaceae</taxon>
        <taxon>Plantactinospora</taxon>
    </lineage>
</organism>
<sequence length="793" mass="80047">MSAILRLARSGLRAGTRATAIATVLVAALATTGVVAGLSVQGQGGAEVDRIYRDAGRPDLVVYGTPEALEAVRRDSAFAATSPVSPYLDAAVALGRDPVDARITALAGDTSPTGRPLLRTGGWPATGVVGEVVLDQAAATEAGIGPGDRIRLTVGGRPATLTVVGTAVDLTDCFYPDCDPIRLFVDPATLTSLAAPATPVPTPAATPTPPAAESTPPAAGAPAGAPGAGRSGAVGSGALLVARLVDPDQADAVAARIGARAGVRAVQPWPDTRDDILVRDRIFGASLAGFGIFVLLAAAFVVAGTATARLLARRREIALLQAVGYTTGQVISGLVTEALLLGAVGVLAGWVAGTLLAPFLQIGLDGALGRPGLRITPLSLAGSALLVGTVLAAATVLPAWRAVRQPVSGVLRDAPPRGSAPARTTRMLDRLRLGPAHRYGLGAVLSRPGRSALTAAALAVAVAAVVVGVGFTATVDRMIAEPARSGDPYDAVVVADGTDPATVAAALAGTPGVAGWYSQVDRRSILGDQTFLSRAIGGNPADARFLVREGRPLRAPGEAIAGYGLLRRFGLQLGDTIEIRAGDTALRLTVVGWYSETEDTGELLMYRAEMLPGVAPDAYLVSAAPTGTPEALAAALRDRLGPAVTVHARSTDPGDLGTFTVAMRLLALLVLLVSLANLAAALLTGARERARTLGVLRAVGFTVRQTLAQSATGGAALGLAAALVGLPFGLLVFRLLTDRVMVGIGAGPGLAELPSAGLLAAIVPATTLAGALAGLLAAGRLARAEAADLVRYE</sequence>
<comment type="subcellular location">
    <subcellularLocation>
        <location evidence="1">Cell membrane</location>
        <topology evidence="1">Multi-pass membrane protein</topology>
    </subcellularLocation>
</comment>
<feature type="transmembrane region" description="Helical" evidence="8">
    <location>
        <begin position="756"/>
        <end position="778"/>
    </location>
</feature>
<feature type="transmembrane region" description="Helical" evidence="8">
    <location>
        <begin position="282"/>
        <end position="306"/>
    </location>
</feature>
<evidence type="ECO:0000256" key="8">
    <source>
        <dbReference type="SAM" id="Phobius"/>
    </source>
</evidence>
<evidence type="ECO:0000256" key="2">
    <source>
        <dbReference type="ARBA" id="ARBA00022475"/>
    </source>
</evidence>
<dbReference type="PANTHER" id="PTHR30572:SF4">
    <property type="entry name" value="ABC TRANSPORTER PERMEASE YTRF"/>
    <property type="match status" value="1"/>
</dbReference>
<evidence type="ECO:0000313" key="11">
    <source>
        <dbReference type="EMBL" id="MEE6308042.1"/>
    </source>
</evidence>
<evidence type="ECO:0000256" key="3">
    <source>
        <dbReference type="ARBA" id="ARBA00022692"/>
    </source>
</evidence>
<keyword evidence="2" id="KW-1003">Cell membrane</keyword>
<feature type="transmembrane region" description="Helical" evidence="8">
    <location>
        <begin position="661"/>
        <end position="683"/>
    </location>
</feature>
<dbReference type="Pfam" id="PF02687">
    <property type="entry name" value="FtsX"/>
    <property type="match status" value="2"/>
</dbReference>
<keyword evidence="3 8" id="KW-0812">Transmembrane</keyword>
<proteinExistence type="inferred from homology"/>
<evidence type="ECO:0000256" key="1">
    <source>
        <dbReference type="ARBA" id="ARBA00004651"/>
    </source>
</evidence>
<reference evidence="11 12" key="1">
    <citation type="submission" date="2024-01" db="EMBL/GenBank/DDBJ databases">
        <title>Genome insights into Plantactinospora veratri sp. nov.</title>
        <authorList>
            <person name="Wang L."/>
        </authorList>
    </citation>
    <scope>NUCLEOTIDE SEQUENCE [LARGE SCALE GENOMIC DNA]</scope>
    <source>
        <strain evidence="11 12">NEAU-FHS4</strain>
    </source>
</reference>
<dbReference type="PANTHER" id="PTHR30572">
    <property type="entry name" value="MEMBRANE COMPONENT OF TRANSPORTER-RELATED"/>
    <property type="match status" value="1"/>
</dbReference>
<dbReference type="InterPro" id="IPR025857">
    <property type="entry name" value="MacB_PCD"/>
</dbReference>
<feature type="compositionally biased region" description="Low complexity" evidence="7">
    <location>
        <begin position="211"/>
        <end position="225"/>
    </location>
</feature>
<dbReference type="Pfam" id="PF12704">
    <property type="entry name" value="MacB_PCD"/>
    <property type="match status" value="1"/>
</dbReference>
<gene>
    <name evidence="11" type="ORF">V1634_14530</name>
</gene>